<dbReference type="PANTHER" id="PTHR43471">
    <property type="entry name" value="ABC TRANSPORTER PERMEASE"/>
    <property type="match status" value="1"/>
</dbReference>
<feature type="transmembrane region" description="Helical" evidence="1">
    <location>
        <begin position="165"/>
        <end position="189"/>
    </location>
</feature>
<comment type="caution">
    <text evidence="2">The sequence shown here is derived from an EMBL/GenBank/DDBJ whole genome shotgun (WGS) entry which is preliminary data.</text>
</comment>
<dbReference type="Proteomes" id="UP000539052">
    <property type="component" value="Unassembled WGS sequence"/>
</dbReference>
<keyword evidence="1" id="KW-0812">Transmembrane</keyword>
<evidence type="ECO:0000313" key="2">
    <source>
        <dbReference type="EMBL" id="NNJ33033.1"/>
    </source>
</evidence>
<evidence type="ECO:0000313" key="3">
    <source>
        <dbReference type="Proteomes" id="UP000539052"/>
    </source>
</evidence>
<reference evidence="2 3" key="1">
    <citation type="submission" date="2020-03" db="EMBL/GenBank/DDBJ databases">
        <title>Genome Sequence of industrial isolate, B5A.</title>
        <authorList>
            <person name="Sharma S."/>
            <person name="Patil P.B."/>
            <person name="Korpole S."/>
        </authorList>
    </citation>
    <scope>NUCLEOTIDE SEQUENCE [LARGE SCALE GENOMIC DNA]</scope>
    <source>
        <strain evidence="2 3">PI-S10-B5A</strain>
    </source>
</reference>
<name>A0ABX1VX52_9FIRM</name>
<proteinExistence type="predicted"/>
<dbReference type="PANTHER" id="PTHR43471:SF14">
    <property type="entry name" value="ABC-2 TYPE TRANSPORT SYSTEM PERMEASE PROTEIN"/>
    <property type="match status" value="1"/>
</dbReference>
<evidence type="ECO:0000256" key="1">
    <source>
        <dbReference type="SAM" id="Phobius"/>
    </source>
</evidence>
<feature type="transmembrane region" description="Helical" evidence="1">
    <location>
        <begin position="20"/>
        <end position="41"/>
    </location>
</feature>
<dbReference type="EMBL" id="JAAOXG010000080">
    <property type="protein sequence ID" value="NNJ33033.1"/>
    <property type="molecule type" value="Genomic_DNA"/>
</dbReference>
<feature type="transmembrane region" description="Helical" evidence="1">
    <location>
        <begin position="196"/>
        <end position="215"/>
    </location>
</feature>
<dbReference type="RefSeq" id="WP_170824070.1">
    <property type="nucleotide sequence ID" value="NZ_JAAOXG010000080.1"/>
</dbReference>
<gene>
    <name evidence="2" type="ORF">G9470_25070</name>
</gene>
<dbReference type="Pfam" id="PF12679">
    <property type="entry name" value="ABC2_membrane_2"/>
    <property type="match status" value="1"/>
</dbReference>
<sequence>MSPMLVVIKKEITDALKNKLFLIILGMLLLLTIVSVVLGSYQVKVSLDSYNQSISFLKSLGKTTFPAAPNLNPLSSSKSFVNYIGLLGALLAMVLGNASVVKEKRSGTLKLILSRQIFRDTFLNGKVIGNMILLFAITFITSIISLVSVVVISSVPISSGDIVRMFLFFLMSFLYMTFFLVLGIFLAVLMPNGNKALLITVIIWLVISFILPQIGDTMDMDNQLPGGFFSSMGMNKADTQKVLDHFKFYETTRDGIEQMSPTKHYERVGFALLNIKPGFEQNTALEVLSIKWIDVLGLLAPSIILWLLAYMVFLKRENIYQE</sequence>
<keyword evidence="3" id="KW-1185">Reference proteome</keyword>
<protein>
    <submittedName>
        <fullName evidence="2">ABC transporter permease subunit</fullName>
    </submittedName>
</protein>
<feature type="transmembrane region" description="Helical" evidence="1">
    <location>
        <begin position="80"/>
        <end position="101"/>
    </location>
</feature>
<accession>A0ABX1VX52</accession>
<organism evidence="2 3">
    <name type="scientific">Lacrimispora defluvii</name>
    <dbReference type="NCBI Taxonomy" id="2719233"/>
    <lineage>
        <taxon>Bacteria</taxon>
        <taxon>Bacillati</taxon>
        <taxon>Bacillota</taxon>
        <taxon>Clostridia</taxon>
        <taxon>Lachnospirales</taxon>
        <taxon>Lachnospiraceae</taxon>
        <taxon>Lacrimispora</taxon>
    </lineage>
</organism>
<feature type="transmembrane region" description="Helical" evidence="1">
    <location>
        <begin position="295"/>
        <end position="314"/>
    </location>
</feature>
<keyword evidence="1" id="KW-1133">Transmembrane helix</keyword>
<keyword evidence="1" id="KW-0472">Membrane</keyword>
<feature type="transmembrane region" description="Helical" evidence="1">
    <location>
        <begin position="132"/>
        <end position="153"/>
    </location>
</feature>